<comment type="subcellular location">
    <subcellularLocation>
        <location evidence="1">Cell membrane</location>
        <topology evidence="1">Multi-pass membrane protein</topology>
    </subcellularLocation>
</comment>
<dbReference type="Gene3D" id="1.20.1250.20">
    <property type="entry name" value="MFS general substrate transporter like domains"/>
    <property type="match status" value="1"/>
</dbReference>
<gene>
    <name evidence="10" type="ORF">PHYEVI_LOCUS3569</name>
</gene>
<proteinExistence type="predicted"/>
<feature type="transmembrane region" description="Helical" evidence="8">
    <location>
        <begin position="150"/>
        <end position="171"/>
    </location>
</feature>
<dbReference type="EMBL" id="OU900106">
    <property type="protein sequence ID" value="CAG9857158.1"/>
    <property type="molecule type" value="Genomic_DNA"/>
</dbReference>
<evidence type="ECO:0000256" key="3">
    <source>
        <dbReference type="ARBA" id="ARBA00022475"/>
    </source>
</evidence>
<feature type="transmembrane region" description="Helical" evidence="8">
    <location>
        <begin position="397"/>
        <end position="415"/>
    </location>
</feature>
<keyword evidence="6 8" id="KW-1133">Transmembrane helix</keyword>
<sequence length="436" mass="47621">MSTVSFGFSVSWPSSTIPKLQSADDRVNPLGNPLTTVEISTLAALPSVAGCLGLYFTPLLTDNLGRKSTLVTISTVVVLSMLSLAFAREIYLYYISLFVNGFCTSCLMAVVSVYNTEITDNNNRGRINCLMGASVPFGAILVYLSGSASVRTICIVGTITPAMFLVLSIFLPETPMYLLTSKKDSECLKALQRLRGTKNVEEEYLQMKRNVRQSDSKKCILDVFKTRASIRSFGYTMELLMTQTFSGIFVLGAFMGPIFDEAGAYLTGNAIGVLAGVVQIVFVVVASLFVERLGRKPLLFASMGCCVGCLAVLSVYFYLKSLDSMWIERVKWLPVIIVIMYYISYSVGVGPVPFALACELFSNELRAVGFSTALILSNAIIFVTLFAFPLISEAFGVHVNLVICCVLSVIVGFLIHRTVPETRGKSLNEIQKILSD</sequence>
<dbReference type="InterPro" id="IPR020846">
    <property type="entry name" value="MFS_dom"/>
</dbReference>
<dbReference type="PANTHER" id="PTHR48021">
    <property type="match status" value="1"/>
</dbReference>
<feature type="transmembrane region" description="Helical" evidence="8">
    <location>
        <begin position="93"/>
        <end position="115"/>
    </location>
</feature>
<dbReference type="PROSITE" id="PS00216">
    <property type="entry name" value="SUGAR_TRANSPORT_1"/>
    <property type="match status" value="1"/>
</dbReference>
<accession>A0A9N9TKF5</accession>
<feature type="transmembrane region" description="Helical" evidence="8">
    <location>
        <begin position="239"/>
        <end position="259"/>
    </location>
</feature>
<dbReference type="InterPro" id="IPR036259">
    <property type="entry name" value="MFS_trans_sf"/>
</dbReference>
<dbReference type="Proteomes" id="UP001153712">
    <property type="component" value="Chromosome 13"/>
</dbReference>
<evidence type="ECO:0000256" key="6">
    <source>
        <dbReference type="ARBA" id="ARBA00022989"/>
    </source>
</evidence>
<evidence type="ECO:0000313" key="10">
    <source>
        <dbReference type="EMBL" id="CAG9857158.1"/>
    </source>
</evidence>
<feature type="transmembrane region" description="Helical" evidence="8">
    <location>
        <begin position="331"/>
        <end position="356"/>
    </location>
</feature>
<feature type="transmembrane region" description="Helical" evidence="8">
    <location>
        <begin position="39"/>
        <end position="57"/>
    </location>
</feature>
<protein>
    <recommendedName>
        <fullName evidence="9">Major facilitator superfamily (MFS) profile domain-containing protein</fullName>
    </recommendedName>
</protein>
<dbReference type="AlphaFoldDB" id="A0A9N9TKF5"/>
<keyword evidence="11" id="KW-1185">Reference proteome</keyword>
<dbReference type="PROSITE" id="PS50850">
    <property type="entry name" value="MFS"/>
    <property type="match status" value="1"/>
</dbReference>
<keyword evidence="2" id="KW-0813">Transport</keyword>
<keyword evidence="5 8" id="KW-0812">Transmembrane</keyword>
<dbReference type="InterPro" id="IPR005828">
    <property type="entry name" value="MFS_sugar_transport-like"/>
</dbReference>
<evidence type="ECO:0000256" key="4">
    <source>
        <dbReference type="ARBA" id="ARBA00022597"/>
    </source>
</evidence>
<reference evidence="10" key="1">
    <citation type="submission" date="2022-01" db="EMBL/GenBank/DDBJ databases">
        <authorList>
            <person name="King R."/>
        </authorList>
    </citation>
    <scope>NUCLEOTIDE SEQUENCE</scope>
</reference>
<dbReference type="FunFam" id="1.20.1250.20:FF:000218">
    <property type="entry name" value="facilitated trehalose transporter Tret1"/>
    <property type="match status" value="1"/>
</dbReference>
<evidence type="ECO:0000256" key="5">
    <source>
        <dbReference type="ARBA" id="ARBA00022692"/>
    </source>
</evidence>
<evidence type="ECO:0000256" key="2">
    <source>
        <dbReference type="ARBA" id="ARBA00022448"/>
    </source>
</evidence>
<feature type="domain" description="Major facilitator superfamily (MFS) profile" evidence="9">
    <location>
        <begin position="1"/>
        <end position="423"/>
    </location>
</feature>
<feature type="transmembrane region" description="Helical" evidence="8">
    <location>
        <begin position="69"/>
        <end position="87"/>
    </location>
</feature>
<name>A0A9N9TKF5_PHYSR</name>
<feature type="transmembrane region" description="Helical" evidence="8">
    <location>
        <begin position="368"/>
        <end position="391"/>
    </location>
</feature>
<dbReference type="GO" id="GO:0022857">
    <property type="term" value="F:transmembrane transporter activity"/>
    <property type="evidence" value="ECO:0007669"/>
    <property type="project" value="InterPro"/>
</dbReference>
<evidence type="ECO:0000256" key="1">
    <source>
        <dbReference type="ARBA" id="ARBA00004651"/>
    </source>
</evidence>
<dbReference type="InterPro" id="IPR050549">
    <property type="entry name" value="MFS_Trehalose_Transporter"/>
</dbReference>
<dbReference type="OrthoDB" id="6696619at2759"/>
<feature type="transmembrane region" description="Helical" evidence="8">
    <location>
        <begin position="297"/>
        <end position="319"/>
    </location>
</feature>
<evidence type="ECO:0000259" key="9">
    <source>
        <dbReference type="PROSITE" id="PS50850"/>
    </source>
</evidence>
<keyword evidence="4" id="KW-0762">Sugar transport</keyword>
<evidence type="ECO:0000256" key="7">
    <source>
        <dbReference type="ARBA" id="ARBA00023136"/>
    </source>
</evidence>
<feature type="transmembrane region" description="Helical" evidence="8">
    <location>
        <begin position="127"/>
        <end position="144"/>
    </location>
</feature>
<evidence type="ECO:0000313" key="11">
    <source>
        <dbReference type="Proteomes" id="UP001153712"/>
    </source>
</evidence>
<feature type="transmembrane region" description="Helical" evidence="8">
    <location>
        <begin position="271"/>
        <end position="290"/>
    </location>
</feature>
<dbReference type="InterPro" id="IPR005829">
    <property type="entry name" value="Sugar_transporter_CS"/>
</dbReference>
<dbReference type="SUPFAM" id="SSF103473">
    <property type="entry name" value="MFS general substrate transporter"/>
    <property type="match status" value="1"/>
</dbReference>
<keyword evidence="3" id="KW-1003">Cell membrane</keyword>
<dbReference type="PANTHER" id="PTHR48021:SF1">
    <property type="entry name" value="GH07001P-RELATED"/>
    <property type="match status" value="1"/>
</dbReference>
<evidence type="ECO:0000256" key="8">
    <source>
        <dbReference type="SAM" id="Phobius"/>
    </source>
</evidence>
<dbReference type="Pfam" id="PF00083">
    <property type="entry name" value="Sugar_tr"/>
    <property type="match status" value="1"/>
</dbReference>
<dbReference type="GO" id="GO:0005886">
    <property type="term" value="C:plasma membrane"/>
    <property type="evidence" value="ECO:0007669"/>
    <property type="project" value="UniProtKB-SubCell"/>
</dbReference>
<keyword evidence="7 8" id="KW-0472">Membrane</keyword>
<organism evidence="10 11">
    <name type="scientific">Phyllotreta striolata</name>
    <name type="common">Striped flea beetle</name>
    <name type="synonym">Crioceris striolata</name>
    <dbReference type="NCBI Taxonomy" id="444603"/>
    <lineage>
        <taxon>Eukaryota</taxon>
        <taxon>Metazoa</taxon>
        <taxon>Ecdysozoa</taxon>
        <taxon>Arthropoda</taxon>
        <taxon>Hexapoda</taxon>
        <taxon>Insecta</taxon>
        <taxon>Pterygota</taxon>
        <taxon>Neoptera</taxon>
        <taxon>Endopterygota</taxon>
        <taxon>Coleoptera</taxon>
        <taxon>Polyphaga</taxon>
        <taxon>Cucujiformia</taxon>
        <taxon>Chrysomeloidea</taxon>
        <taxon>Chrysomelidae</taxon>
        <taxon>Galerucinae</taxon>
        <taxon>Alticini</taxon>
        <taxon>Phyllotreta</taxon>
    </lineage>
</organism>